<keyword evidence="2" id="KW-1185">Reference proteome</keyword>
<reference evidence="1 2" key="1">
    <citation type="submission" date="2020-05" db="EMBL/GenBank/DDBJ databases">
        <title>WGS assembly of Panicum virgatum.</title>
        <authorList>
            <person name="Lovell J.T."/>
            <person name="Jenkins J."/>
            <person name="Shu S."/>
            <person name="Juenger T.E."/>
            <person name="Schmutz J."/>
        </authorList>
    </citation>
    <scope>NUCLEOTIDE SEQUENCE [LARGE SCALE GENOMIC DNA]</scope>
    <source>
        <strain evidence="2">cv. AP13</strain>
    </source>
</reference>
<name>A0A8T0MBT4_PANVG</name>
<dbReference type="AlphaFoldDB" id="A0A8T0MBT4"/>
<gene>
    <name evidence="1" type="ORF">PVAP13_9NG073439</name>
</gene>
<accession>A0A8T0MBT4</accession>
<dbReference type="Proteomes" id="UP000823388">
    <property type="component" value="Chromosome 9N"/>
</dbReference>
<sequence>MVLLSYNCAFCSQVEETSAHLFLEFIFFKHPRLHLNVPFFLEISILMCWAICLDRIFKGLQPSPETCWILFKKELALPMHRVHNTLIPSLQQWIGLLQ</sequence>
<protein>
    <submittedName>
        <fullName evidence="1">Uncharacterized protein</fullName>
    </submittedName>
</protein>
<organism evidence="1 2">
    <name type="scientific">Panicum virgatum</name>
    <name type="common">Blackwell switchgrass</name>
    <dbReference type="NCBI Taxonomy" id="38727"/>
    <lineage>
        <taxon>Eukaryota</taxon>
        <taxon>Viridiplantae</taxon>
        <taxon>Streptophyta</taxon>
        <taxon>Embryophyta</taxon>
        <taxon>Tracheophyta</taxon>
        <taxon>Spermatophyta</taxon>
        <taxon>Magnoliopsida</taxon>
        <taxon>Liliopsida</taxon>
        <taxon>Poales</taxon>
        <taxon>Poaceae</taxon>
        <taxon>PACMAD clade</taxon>
        <taxon>Panicoideae</taxon>
        <taxon>Panicodae</taxon>
        <taxon>Paniceae</taxon>
        <taxon>Panicinae</taxon>
        <taxon>Panicum</taxon>
        <taxon>Panicum sect. Hiantes</taxon>
    </lineage>
</organism>
<comment type="caution">
    <text evidence="1">The sequence shown here is derived from an EMBL/GenBank/DDBJ whole genome shotgun (WGS) entry which is preliminary data.</text>
</comment>
<evidence type="ECO:0000313" key="2">
    <source>
        <dbReference type="Proteomes" id="UP000823388"/>
    </source>
</evidence>
<dbReference type="EMBL" id="CM029054">
    <property type="protein sequence ID" value="KAG2534641.1"/>
    <property type="molecule type" value="Genomic_DNA"/>
</dbReference>
<proteinExistence type="predicted"/>
<evidence type="ECO:0000313" key="1">
    <source>
        <dbReference type="EMBL" id="KAG2534641.1"/>
    </source>
</evidence>